<protein>
    <recommendedName>
        <fullName evidence="1">DUF4934 domain-containing protein</fullName>
    </recommendedName>
</protein>
<name>A0A015Y893_BACFG</name>
<dbReference type="AlphaFoldDB" id="A0A015Y893"/>
<organism evidence="2 3">
    <name type="scientific">Bacteroides fragilis str. S36L11</name>
    <dbReference type="NCBI Taxonomy" id="1339327"/>
    <lineage>
        <taxon>Bacteria</taxon>
        <taxon>Pseudomonadati</taxon>
        <taxon>Bacteroidota</taxon>
        <taxon>Bacteroidia</taxon>
        <taxon>Bacteroidales</taxon>
        <taxon>Bacteroidaceae</taxon>
        <taxon>Bacteroides</taxon>
    </lineage>
</organism>
<dbReference type="Proteomes" id="UP000022082">
    <property type="component" value="Unassembled WGS sequence"/>
</dbReference>
<dbReference type="PROSITE" id="PS51257">
    <property type="entry name" value="PROKAR_LIPOPROTEIN"/>
    <property type="match status" value="1"/>
</dbReference>
<comment type="caution">
    <text evidence="2">The sequence shown here is derived from an EMBL/GenBank/DDBJ whole genome shotgun (WGS) entry which is preliminary data.</text>
</comment>
<gene>
    <name evidence="2" type="ORF">M136_2605</name>
</gene>
<dbReference type="InterPro" id="IPR032558">
    <property type="entry name" value="DUF4934"/>
</dbReference>
<reference evidence="2 3" key="1">
    <citation type="submission" date="2014-02" db="EMBL/GenBank/DDBJ databases">
        <authorList>
            <person name="Sears C."/>
            <person name="Carroll K."/>
            <person name="Sack B.R."/>
            <person name="Qadri F."/>
            <person name="Myers L.L."/>
            <person name="Chung G.-T."/>
            <person name="Escheverria P."/>
            <person name="Fraser C.M."/>
            <person name="Sadzewicz L."/>
            <person name="Shefchek K.A."/>
            <person name="Tallon L."/>
            <person name="Das S.P."/>
            <person name="Daugherty S."/>
            <person name="Mongodin E.F."/>
        </authorList>
    </citation>
    <scope>NUCLEOTIDE SEQUENCE [LARGE SCALE GENOMIC DNA]</scope>
    <source>
        <strain evidence="2 3">S36L11</strain>
    </source>
</reference>
<evidence type="ECO:0000313" key="3">
    <source>
        <dbReference type="Proteomes" id="UP000022082"/>
    </source>
</evidence>
<dbReference type="RefSeq" id="WP_032556920.1">
    <property type="nucleotide sequence ID" value="NZ_JGDJ01000226.1"/>
</dbReference>
<accession>A0A015Y893</accession>
<dbReference type="PATRIC" id="fig|1339327.3.peg.3186"/>
<evidence type="ECO:0000313" key="2">
    <source>
        <dbReference type="EMBL" id="EXZ28177.1"/>
    </source>
</evidence>
<feature type="domain" description="DUF4934" evidence="1">
    <location>
        <begin position="43"/>
        <end position="142"/>
    </location>
</feature>
<dbReference type="Pfam" id="PF17170">
    <property type="entry name" value="DUF5128"/>
    <property type="match status" value="1"/>
</dbReference>
<sequence length="414" mass="47010">MKNYLITYGCAMFLLASCGSPSQQPKAPRQIDIAGKIESLTELKASDFIKEINYVVLETTDSCLVNENPNIQVFKNNIIVNTNKQCLVFDKDSGKFLRSIGHIGNDPGGYSEATFWIDDITGELYFIGWNGTLMRYDLQGNYLGDVKVASNLGVRNPACFVFTDSLIVSHQLSLLPIQGNEKKSPFLLLDKQGNVIDSIPSLLSVIPVTTNVVRLNILKSEKARELYGNIGVHGMMTAYFNNDDAIESPRVLSTLWKHNGKVRFKEAYLDTIYTLSENKLSPYLIFNTGKYHYPAEERYQQKENDERVKIDYVMESTTLIIFQFRQQGEVYTGIYNKDTQITQIAKGQNFVNDIDHFMPLNPRNCNTDNEYVDLVQANTILEWMEEHPEVNPDGKFSFIKGINEESNPVVILMK</sequence>
<dbReference type="EMBL" id="JGDJ01000226">
    <property type="protein sequence ID" value="EXZ28177.1"/>
    <property type="molecule type" value="Genomic_DNA"/>
</dbReference>
<dbReference type="Pfam" id="PF16288">
    <property type="entry name" value="DUF4934"/>
    <property type="match status" value="1"/>
</dbReference>
<proteinExistence type="predicted"/>
<evidence type="ECO:0000259" key="1">
    <source>
        <dbReference type="Pfam" id="PF16288"/>
    </source>
</evidence>